<name>A0A0H5C088_CYBJN</name>
<sequence length="223" mass="25847">MYTRSRPYSYDDQYNIILKNTVKHSSQSNCMISDFAAIDYFQFDFTELELHNSWKVVHSGSINKCFIPHSTDIARLENLSWRKWTQLKYNLEEVSPAMVDWNKECDITWLYGPLVRNDGNSESFGFESSPTHLTNVRRSTSICSMSSTCTVDSLPLYSDVSDEESLDGDDDNEAGFIKPILKHRYSHGPFGLEDLRRSNQSINDTRKFRKSVSFSDMVDIRQF</sequence>
<reference evidence="2" key="1">
    <citation type="journal article" date="2015" name="J. Biotechnol.">
        <title>The structure of the Cyberlindnera jadinii genome and its relation to Candida utilis analyzed by the occurrence of single nucleotide polymorphisms.</title>
        <authorList>
            <person name="Rupp O."/>
            <person name="Brinkrolf K."/>
            <person name="Buerth C."/>
            <person name="Kunigo M."/>
            <person name="Schneider J."/>
            <person name="Jaenicke S."/>
            <person name="Goesmann A."/>
            <person name="Puehler A."/>
            <person name="Jaeger K.-E."/>
            <person name="Ernst J.F."/>
        </authorList>
    </citation>
    <scope>NUCLEOTIDE SEQUENCE [LARGE SCALE GENOMIC DNA]</scope>
    <source>
        <strain evidence="2">ATCC 18201 / CBS 1600 / BCRC 20928 / JCM 3617 / NBRC 0987 / NRRL Y-1542</strain>
    </source>
</reference>
<dbReference type="AlphaFoldDB" id="A0A0H5C088"/>
<dbReference type="InterPro" id="IPR052292">
    <property type="entry name" value="Glucose_repression_reg"/>
</dbReference>
<gene>
    <name evidence="1" type="ORF">BN1211_0818</name>
</gene>
<protein>
    <recommendedName>
        <fullName evidence="3">Nitrogen regulatory protein areA GATA-like domain-containing protein</fullName>
    </recommendedName>
</protein>
<dbReference type="EMBL" id="CDQK01000001">
    <property type="protein sequence ID" value="CEP20852.1"/>
    <property type="molecule type" value="Genomic_DNA"/>
</dbReference>
<dbReference type="GO" id="GO:0042149">
    <property type="term" value="P:cellular response to glucose starvation"/>
    <property type="evidence" value="ECO:0007669"/>
    <property type="project" value="TreeGrafter"/>
</dbReference>
<organism evidence="1 2">
    <name type="scientific">Cyberlindnera jadinii (strain ATCC 18201 / CBS 1600 / BCRC 20928 / JCM 3617 / NBRC 0987 / NRRL Y-1542)</name>
    <name type="common">Torula yeast</name>
    <name type="synonym">Candida utilis</name>
    <dbReference type="NCBI Taxonomy" id="983966"/>
    <lineage>
        <taxon>Eukaryota</taxon>
        <taxon>Fungi</taxon>
        <taxon>Dikarya</taxon>
        <taxon>Ascomycota</taxon>
        <taxon>Saccharomycotina</taxon>
        <taxon>Saccharomycetes</taxon>
        <taxon>Phaffomycetales</taxon>
        <taxon>Phaffomycetaceae</taxon>
        <taxon>Cyberlindnera</taxon>
    </lineage>
</organism>
<dbReference type="PANTHER" id="PTHR28051:SF1">
    <property type="entry name" value="PROTEIN MTL1-RELATED"/>
    <property type="match status" value="1"/>
</dbReference>
<accession>A0A0H5C088</accession>
<dbReference type="PANTHER" id="PTHR28051">
    <property type="entry name" value="PROTEIN MTL1-RELATED"/>
    <property type="match status" value="1"/>
</dbReference>
<dbReference type="GO" id="GO:0007039">
    <property type="term" value="P:protein catabolic process in the vacuole"/>
    <property type="evidence" value="ECO:0007669"/>
    <property type="project" value="TreeGrafter"/>
</dbReference>
<evidence type="ECO:0000313" key="1">
    <source>
        <dbReference type="EMBL" id="CEP20852.1"/>
    </source>
</evidence>
<dbReference type="Proteomes" id="UP000038830">
    <property type="component" value="Unassembled WGS sequence"/>
</dbReference>
<proteinExistence type="predicted"/>
<evidence type="ECO:0008006" key="3">
    <source>
        <dbReference type="Google" id="ProtNLM"/>
    </source>
</evidence>
<evidence type="ECO:0000313" key="2">
    <source>
        <dbReference type="Proteomes" id="UP000038830"/>
    </source>
</evidence>
<dbReference type="GO" id="GO:0005773">
    <property type="term" value="C:vacuole"/>
    <property type="evidence" value="ECO:0007669"/>
    <property type="project" value="GOC"/>
</dbReference>